<dbReference type="InParanoid" id="A0A409VVP9"/>
<accession>A0A409VVP9</accession>
<feature type="compositionally biased region" description="Basic and acidic residues" evidence="1">
    <location>
        <begin position="9"/>
        <end position="18"/>
    </location>
</feature>
<dbReference type="InterPro" id="IPR001810">
    <property type="entry name" value="F-box_dom"/>
</dbReference>
<dbReference type="SUPFAM" id="SSF81383">
    <property type="entry name" value="F-box domain"/>
    <property type="match status" value="1"/>
</dbReference>
<feature type="region of interest" description="Disordered" evidence="1">
    <location>
        <begin position="1"/>
        <end position="32"/>
    </location>
</feature>
<feature type="domain" description="F-box" evidence="2">
    <location>
        <begin position="45"/>
        <end position="106"/>
    </location>
</feature>
<organism evidence="3 4">
    <name type="scientific">Panaeolus cyanescens</name>
    <dbReference type="NCBI Taxonomy" id="181874"/>
    <lineage>
        <taxon>Eukaryota</taxon>
        <taxon>Fungi</taxon>
        <taxon>Dikarya</taxon>
        <taxon>Basidiomycota</taxon>
        <taxon>Agaricomycotina</taxon>
        <taxon>Agaricomycetes</taxon>
        <taxon>Agaricomycetidae</taxon>
        <taxon>Agaricales</taxon>
        <taxon>Agaricineae</taxon>
        <taxon>Galeropsidaceae</taxon>
        <taxon>Panaeolus</taxon>
    </lineage>
</organism>
<reference evidence="3 4" key="1">
    <citation type="journal article" date="2018" name="Evol. Lett.">
        <title>Horizontal gene cluster transfer increased hallucinogenic mushroom diversity.</title>
        <authorList>
            <person name="Reynolds H.T."/>
            <person name="Vijayakumar V."/>
            <person name="Gluck-Thaler E."/>
            <person name="Korotkin H.B."/>
            <person name="Matheny P.B."/>
            <person name="Slot J.C."/>
        </authorList>
    </citation>
    <scope>NUCLEOTIDE SEQUENCE [LARGE SCALE GENOMIC DNA]</scope>
    <source>
        <strain evidence="3 4">2629</strain>
    </source>
</reference>
<evidence type="ECO:0000313" key="4">
    <source>
        <dbReference type="Proteomes" id="UP000284842"/>
    </source>
</evidence>
<proteinExistence type="predicted"/>
<comment type="caution">
    <text evidence="3">The sequence shown here is derived from an EMBL/GenBank/DDBJ whole genome shotgun (WGS) entry which is preliminary data.</text>
</comment>
<dbReference type="EMBL" id="NHTK01005957">
    <property type="protein sequence ID" value="PPQ70344.1"/>
    <property type="molecule type" value="Genomic_DNA"/>
</dbReference>
<dbReference type="Proteomes" id="UP000284842">
    <property type="component" value="Unassembled WGS sequence"/>
</dbReference>
<keyword evidence="4" id="KW-1185">Reference proteome</keyword>
<evidence type="ECO:0000259" key="2">
    <source>
        <dbReference type="Pfam" id="PF12937"/>
    </source>
</evidence>
<name>A0A409VVP9_9AGAR</name>
<evidence type="ECO:0000256" key="1">
    <source>
        <dbReference type="SAM" id="MobiDB-lite"/>
    </source>
</evidence>
<sequence>MARKSMKRKIQESLDSRPTKKAKKTQTSTSFQHIPAASQASVALQLPPELLLEILSYFKSLPVPIDTRARMLHEDYLERTDMLRALSQTCKVWRQMFLPLLWSSLNIVSSHSKSAAWYKTLSESLIRKSELVREMPELASYVRCMSLCLSRYAMPLVLSALVSMLERLPNLETLQIVRVHPHMITPLKNAFEGRVFPQIQVIYLPTAAHHLLRSCPNVVNVTCNSQDDGSTIVGALKKYCKKVEEVKGIYESGNILKRLTKAAPQLRTVEINLSASNVEPLKKFKHLQNVVFVFANVTAEDQQKGLDSRFKPFIQIARDALKGSTSAILSRKLQCKGKGWVMDIDLTTLN</sequence>
<gene>
    <name evidence="3" type="ORF">CVT24_013005</name>
</gene>
<dbReference type="AlphaFoldDB" id="A0A409VVP9"/>
<protein>
    <recommendedName>
        <fullName evidence="2">F-box domain-containing protein</fullName>
    </recommendedName>
</protein>
<evidence type="ECO:0000313" key="3">
    <source>
        <dbReference type="EMBL" id="PPQ70344.1"/>
    </source>
</evidence>
<dbReference type="OrthoDB" id="3251070at2759"/>
<dbReference type="InterPro" id="IPR036047">
    <property type="entry name" value="F-box-like_dom_sf"/>
</dbReference>
<dbReference type="Pfam" id="PF12937">
    <property type="entry name" value="F-box-like"/>
    <property type="match status" value="1"/>
</dbReference>